<dbReference type="EMBL" id="JBHRXI010000015">
    <property type="protein sequence ID" value="MFC3614821.1"/>
    <property type="molecule type" value="Genomic_DNA"/>
</dbReference>
<name>A0ABV7TGV5_9RHOB</name>
<reference evidence="3" key="1">
    <citation type="journal article" date="2019" name="Int. J. Syst. Evol. Microbiol.">
        <title>The Global Catalogue of Microorganisms (GCM) 10K type strain sequencing project: providing services to taxonomists for standard genome sequencing and annotation.</title>
        <authorList>
            <consortium name="The Broad Institute Genomics Platform"/>
            <consortium name="The Broad Institute Genome Sequencing Center for Infectious Disease"/>
            <person name="Wu L."/>
            <person name="Ma J."/>
        </authorList>
    </citation>
    <scope>NUCLEOTIDE SEQUENCE [LARGE SCALE GENOMIC DNA]</scope>
    <source>
        <strain evidence="3">KCTC 42911</strain>
    </source>
</reference>
<sequence length="467" mass="49445">MDTRPLHYQSLLETSRALRAGETSSRAVTEVLLARISDLDGRFKSYIQVTREHALAQADAADTALAQGRSRGPLHGVPIAVKDLCCTTFAPTMAGMPVNDGFMSDHNATVVDRLETAGAVILGKLSMTEGAYTSHHPSIPTPLNPLNPDYWVGSSSTGSGTATSAGFCYASLGSDTGGSIRFPCATCGLTGLKPTWGRVSRHGVFDLAPSLDHVGPMARSAADCAAVLQAIAGYDPRDPTSLDAPVPDYMASLSDGVRDIRIGIDPAYALHGVDAPVKAAMEAAIDTFERLGARIVDVTMPPYEDLVAAWIMMCSVETAHVHTDTYPARAGEYGPDLVQLIEEGLATRGVDVARGHILRLEFSQALEAMLAGVDVMLCPTMPTGTPSLAQMETYGEEPEVLNAILRYTAPFDFSGSPTLTLPNGVSDDGMPTSMQIVGPLLSEALLLRAGVAYQSATGWHCMHPDLE</sequence>
<evidence type="ECO:0000259" key="1">
    <source>
        <dbReference type="Pfam" id="PF01425"/>
    </source>
</evidence>
<dbReference type="RefSeq" id="WP_386736100.1">
    <property type="nucleotide sequence ID" value="NZ_JBHRXI010000015.1"/>
</dbReference>
<dbReference type="PANTHER" id="PTHR11895:SF176">
    <property type="entry name" value="AMIDASE AMID-RELATED"/>
    <property type="match status" value="1"/>
</dbReference>
<dbReference type="Pfam" id="PF01425">
    <property type="entry name" value="Amidase"/>
    <property type="match status" value="1"/>
</dbReference>
<accession>A0ABV7TGV5</accession>
<dbReference type="InterPro" id="IPR000120">
    <property type="entry name" value="Amidase"/>
</dbReference>
<dbReference type="InterPro" id="IPR036928">
    <property type="entry name" value="AS_sf"/>
</dbReference>
<dbReference type="Gene3D" id="3.90.1300.10">
    <property type="entry name" value="Amidase signature (AS) domain"/>
    <property type="match status" value="1"/>
</dbReference>
<protein>
    <submittedName>
        <fullName evidence="2">Amidase</fullName>
    </submittedName>
</protein>
<evidence type="ECO:0000313" key="3">
    <source>
        <dbReference type="Proteomes" id="UP001595629"/>
    </source>
</evidence>
<proteinExistence type="predicted"/>
<dbReference type="PANTHER" id="PTHR11895">
    <property type="entry name" value="TRANSAMIDASE"/>
    <property type="match status" value="1"/>
</dbReference>
<dbReference type="Proteomes" id="UP001595629">
    <property type="component" value="Unassembled WGS sequence"/>
</dbReference>
<organism evidence="2 3">
    <name type="scientific">Lutimaribacter marinistellae</name>
    <dbReference type="NCBI Taxonomy" id="1820329"/>
    <lineage>
        <taxon>Bacteria</taxon>
        <taxon>Pseudomonadati</taxon>
        <taxon>Pseudomonadota</taxon>
        <taxon>Alphaproteobacteria</taxon>
        <taxon>Rhodobacterales</taxon>
        <taxon>Roseobacteraceae</taxon>
        <taxon>Lutimaribacter</taxon>
    </lineage>
</organism>
<keyword evidence="3" id="KW-1185">Reference proteome</keyword>
<dbReference type="SUPFAM" id="SSF75304">
    <property type="entry name" value="Amidase signature (AS) enzymes"/>
    <property type="match status" value="1"/>
</dbReference>
<comment type="caution">
    <text evidence="2">The sequence shown here is derived from an EMBL/GenBank/DDBJ whole genome shotgun (WGS) entry which is preliminary data.</text>
</comment>
<gene>
    <name evidence="2" type="ORF">ACFORG_13695</name>
</gene>
<feature type="domain" description="Amidase" evidence="1">
    <location>
        <begin position="28"/>
        <end position="447"/>
    </location>
</feature>
<evidence type="ECO:0000313" key="2">
    <source>
        <dbReference type="EMBL" id="MFC3614821.1"/>
    </source>
</evidence>
<dbReference type="InterPro" id="IPR023631">
    <property type="entry name" value="Amidase_dom"/>
</dbReference>